<gene>
    <name evidence="3" type="ORF">LV75_003690</name>
</gene>
<evidence type="ECO:0000256" key="1">
    <source>
        <dbReference type="ARBA" id="ARBA00022527"/>
    </source>
</evidence>
<sequence length="146" mass="14696">MSSSTLRVEIAAQVGGIAVVRSALRAWLVGQGLFDQRGQDILLAVDEAVTNSVEHAYRGGTPGPVVLTALTTGGGSGSTTVRVSVADRGQWVTPAGEGGGGLAVRGRGLKIIESVADLVRVDRGTTSAPGTTTVVEFAIGAAVGVR</sequence>
<dbReference type="Proteomes" id="UP001205185">
    <property type="component" value="Unassembled WGS sequence"/>
</dbReference>
<feature type="domain" description="Histidine kinase/HSP90-like ATPase" evidence="2">
    <location>
        <begin position="12"/>
        <end position="132"/>
    </location>
</feature>
<dbReference type="InterPro" id="IPR036890">
    <property type="entry name" value="HATPase_C_sf"/>
</dbReference>
<name>A0ABT1IEW4_9PSEU</name>
<evidence type="ECO:0000259" key="2">
    <source>
        <dbReference type="Pfam" id="PF13581"/>
    </source>
</evidence>
<dbReference type="PANTHER" id="PTHR35526">
    <property type="entry name" value="ANTI-SIGMA-F FACTOR RSBW-RELATED"/>
    <property type="match status" value="1"/>
</dbReference>
<dbReference type="RefSeq" id="WP_253888126.1">
    <property type="nucleotide sequence ID" value="NZ_BAAAVB010000014.1"/>
</dbReference>
<dbReference type="InterPro" id="IPR003594">
    <property type="entry name" value="HATPase_dom"/>
</dbReference>
<organism evidence="3 4">
    <name type="scientific">Actinokineospora diospyrosa</name>
    <dbReference type="NCBI Taxonomy" id="103728"/>
    <lineage>
        <taxon>Bacteria</taxon>
        <taxon>Bacillati</taxon>
        <taxon>Actinomycetota</taxon>
        <taxon>Actinomycetes</taxon>
        <taxon>Pseudonocardiales</taxon>
        <taxon>Pseudonocardiaceae</taxon>
        <taxon>Actinokineospora</taxon>
    </lineage>
</organism>
<dbReference type="SUPFAM" id="SSF55874">
    <property type="entry name" value="ATPase domain of HSP90 chaperone/DNA topoisomerase II/histidine kinase"/>
    <property type="match status" value="1"/>
</dbReference>
<protein>
    <submittedName>
        <fullName evidence="3">Anti-sigma regulatory factor (Ser/Thr protein kinase)</fullName>
    </submittedName>
</protein>
<dbReference type="InterPro" id="IPR050267">
    <property type="entry name" value="Anti-sigma-factor_SerPK"/>
</dbReference>
<reference evidence="3 4" key="1">
    <citation type="submission" date="2022-06" db="EMBL/GenBank/DDBJ databases">
        <title>Genomic Encyclopedia of Archaeal and Bacterial Type Strains, Phase II (KMG-II): from individual species to whole genera.</title>
        <authorList>
            <person name="Goeker M."/>
        </authorList>
    </citation>
    <scope>NUCLEOTIDE SEQUENCE [LARGE SCALE GENOMIC DNA]</scope>
    <source>
        <strain evidence="3 4">DSM 44255</strain>
    </source>
</reference>
<keyword evidence="1" id="KW-0723">Serine/threonine-protein kinase</keyword>
<evidence type="ECO:0000313" key="3">
    <source>
        <dbReference type="EMBL" id="MCP2271178.1"/>
    </source>
</evidence>
<evidence type="ECO:0000313" key="4">
    <source>
        <dbReference type="Proteomes" id="UP001205185"/>
    </source>
</evidence>
<accession>A0ABT1IEW4</accession>
<keyword evidence="1" id="KW-0418">Kinase</keyword>
<dbReference type="CDD" id="cd16936">
    <property type="entry name" value="HATPase_RsbW-like"/>
    <property type="match status" value="1"/>
</dbReference>
<comment type="caution">
    <text evidence="3">The sequence shown here is derived from an EMBL/GenBank/DDBJ whole genome shotgun (WGS) entry which is preliminary data.</text>
</comment>
<keyword evidence="1" id="KW-0808">Transferase</keyword>
<dbReference type="Gene3D" id="3.30.565.10">
    <property type="entry name" value="Histidine kinase-like ATPase, C-terminal domain"/>
    <property type="match status" value="1"/>
</dbReference>
<dbReference type="EMBL" id="JAMTCO010000008">
    <property type="protein sequence ID" value="MCP2271178.1"/>
    <property type="molecule type" value="Genomic_DNA"/>
</dbReference>
<proteinExistence type="predicted"/>
<dbReference type="PANTHER" id="PTHR35526:SF3">
    <property type="entry name" value="ANTI-SIGMA-F FACTOR RSBW"/>
    <property type="match status" value="1"/>
</dbReference>
<keyword evidence="4" id="KW-1185">Reference proteome</keyword>
<dbReference type="Pfam" id="PF13581">
    <property type="entry name" value="HATPase_c_2"/>
    <property type="match status" value="1"/>
</dbReference>